<evidence type="ECO:0000313" key="2">
    <source>
        <dbReference type="EMBL" id="MBI1757004.1"/>
    </source>
</evidence>
<comment type="caution">
    <text evidence="2">The sequence shown here is derived from an EMBL/GenBank/DDBJ whole genome shotgun (WGS) entry which is preliminary data.</text>
</comment>
<dbReference type="Proteomes" id="UP000727962">
    <property type="component" value="Unassembled WGS sequence"/>
</dbReference>
<evidence type="ECO:0000256" key="1">
    <source>
        <dbReference type="SAM" id="MobiDB-lite"/>
    </source>
</evidence>
<evidence type="ECO:0000313" key="3">
    <source>
        <dbReference type="Proteomes" id="UP000727962"/>
    </source>
</evidence>
<feature type="compositionally biased region" description="Basic and acidic residues" evidence="1">
    <location>
        <begin position="55"/>
        <end position="76"/>
    </location>
</feature>
<dbReference type="AlphaFoldDB" id="A0A931PU39"/>
<feature type="region of interest" description="Disordered" evidence="1">
    <location>
        <begin position="22"/>
        <end position="93"/>
    </location>
</feature>
<reference evidence="2" key="1">
    <citation type="submission" date="2020-07" db="EMBL/GenBank/DDBJ databases">
        <title>Huge and variable diversity of episymbiotic CPR bacteria and DPANN archaea in groundwater ecosystems.</title>
        <authorList>
            <person name="He C.Y."/>
            <person name="Keren R."/>
            <person name="Whittaker M."/>
            <person name="Farag I.F."/>
            <person name="Doudna J."/>
            <person name="Cate J.H.D."/>
            <person name="Banfield J.F."/>
        </authorList>
    </citation>
    <scope>NUCLEOTIDE SEQUENCE</scope>
    <source>
        <strain evidence="2">NC_groundwater_17_Pr7_B-0.1um_64_12</strain>
    </source>
</reference>
<accession>A0A931PU39</accession>
<organism evidence="2 3">
    <name type="scientific">Fimbriimonas ginsengisoli</name>
    <dbReference type="NCBI Taxonomy" id="1005039"/>
    <lineage>
        <taxon>Bacteria</taxon>
        <taxon>Bacillati</taxon>
        <taxon>Armatimonadota</taxon>
        <taxon>Fimbriimonadia</taxon>
        <taxon>Fimbriimonadales</taxon>
        <taxon>Fimbriimonadaceae</taxon>
        <taxon>Fimbriimonas</taxon>
    </lineage>
</organism>
<proteinExistence type="predicted"/>
<name>A0A931PU39_FIMGI</name>
<protein>
    <submittedName>
        <fullName evidence="2">Uncharacterized protein</fullName>
    </submittedName>
</protein>
<dbReference type="PROSITE" id="PS51257">
    <property type="entry name" value="PROKAR_LIPOPROTEIN"/>
    <property type="match status" value="1"/>
</dbReference>
<sequence length="93" mass="9774">MSRNLLIWLLALGTLGVIVGCQPSDTSTSPEPTKKVADADKPPAAPDEPGAQVDKSLDEREGGNAVTRFEDEASRDRRAKARASLGLGNNSGK</sequence>
<dbReference type="EMBL" id="JACOSL010000047">
    <property type="protein sequence ID" value="MBI1757004.1"/>
    <property type="molecule type" value="Genomic_DNA"/>
</dbReference>
<gene>
    <name evidence="2" type="ORF">HYR64_07855</name>
</gene>
<feature type="compositionally biased region" description="Basic and acidic residues" evidence="1">
    <location>
        <begin position="32"/>
        <end position="41"/>
    </location>
</feature>